<keyword evidence="3" id="KW-1185">Reference proteome</keyword>
<dbReference type="SUPFAM" id="SSF111331">
    <property type="entry name" value="NAD kinase/diacylglycerol kinase-like"/>
    <property type="match status" value="1"/>
</dbReference>
<evidence type="ECO:0000313" key="3">
    <source>
        <dbReference type="Proteomes" id="UP001163878"/>
    </source>
</evidence>
<dbReference type="Pfam" id="PF00781">
    <property type="entry name" value="DAGK_cat"/>
    <property type="match status" value="1"/>
</dbReference>
<dbReference type="PROSITE" id="PS50146">
    <property type="entry name" value="DAGK"/>
    <property type="match status" value="1"/>
</dbReference>
<dbReference type="RefSeq" id="WP_264241212.1">
    <property type="nucleotide sequence ID" value="NZ_CP107567.1"/>
</dbReference>
<gene>
    <name evidence="2" type="ORF">OGH68_00215</name>
</gene>
<protein>
    <submittedName>
        <fullName evidence="2">Diacylglycerol kinase family protein</fullName>
    </submittedName>
</protein>
<dbReference type="GO" id="GO:0016301">
    <property type="term" value="F:kinase activity"/>
    <property type="evidence" value="ECO:0007669"/>
    <property type="project" value="UniProtKB-KW"/>
</dbReference>
<dbReference type="SMART" id="SM00046">
    <property type="entry name" value="DAGKc"/>
    <property type="match status" value="1"/>
</dbReference>
<dbReference type="InterPro" id="IPR017438">
    <property type="entry name" value="ATP-NAD_kinase_N"/>
</dbReference>
<evidence type="ECO:0000313" key="2">
    <source>
        <dbReference type="EMBL" id="UYQ60066.1"/>
    </source>
</evidence>
<reference evidence="2" key="1">
    <citation type="submission" date="2022-10" db="EMBL/GenBank/DDBJ databases">
        <title>Cytochrome P450 Catalyzes Benzene Ring Formation in the Biosynthesis of Trialkyl-Substituted Aromatic Polyketides.</title>
        <authorList>
            <person name="Zhao E."/>
            <person name="Ge H."/>
        </authorList>
    </citation>
    <scope>NUCLEOTIDE SEQUENCE</scope>
    <source>
        <strain evidence="2">NA0869</strain>
    </source>
</reference>
<dbReference type="InterPro" id="IPR016064">
    <property type="entry name" value="NAD/diacylglycerol_kinase_sf"/>
</dbReference>
<proteinExistence type="predicted"/>
<dbReference type="Proteomes" id="UP001163878">
    <property type="component" value="Chromosome"/>
</dbReference>
<dbReference type="EMBL" id="CP107567">
    <property type="protein sequence ID" value="UYQ60066.1"/>
    <property type="molecule type" value="Genomic_DNA"/>
</dbReference>
<organism evidence="2 3">
    <name type="scientific">Streptomyces peucetius</name>
    <dbReference type="NCBI Taxonomy" id="1950"/>
    <lineage>
        <taxon>Bacteria</taxon>
        <taxon>Bacillati</taxon>
        <taxon>Actinomycetota</taxon>
        <taxon>Actinomycetes</taxon>
        <taxon>Kitasatosporales</taxon>
        <taxon>Streptomycetaceae</taxon>
        <taxon>Streptomyces</taxon>
    </lineage>
</organism>
<sequence>MSHAKAPLVVVVNPRATKSSPTRTRAVIDALATTHQVTLLDTSGAHLRDLGAFCRSVGARAVAVMGGDGTLNHACSALLGLPVTVVVIPTGAGNLLARSLRIPNDPLRAVGLLQRPQPRIVDVPVAAVRLAGSPDRIAITQVGLGREAQVVAWADRRRHLPTALRLVVAAVATGGRRKPRFTVRSEDQPETVATSASVQLRYPYTRLGPLPVGIRADSGALAMMLLRPGTRPVTRHFGSADIAFSAVEEQFSVHVDGEPVAPAWSAAVVPAAHRMLFLAGENGFLTGA</sequence>
<accession>A0ABY6HZQ7</accession>
<dbReference type="InterPro" id="IPR001206">
    <property type="entry name" value="Diacylglycerol_kinase_cat_dom"/>
</dbReference>
<feature type="domain" description="DAGKc" evidence="1">
    <location>
        <begin position="1"/>
        <end position="130"/>
    </location>
</feature>
<keyword evidence="2" id="KW-0418">Kinase</keyword>
<keyword evidence="2" id="KW-0808">Transferase</keyword>
<name>A0ABY6HZQ7_STRPE</name>
<dbReference type="Gene3D" id="3.40.50.10330">
    <property type="entry name" value="Probable inorganic polyphosphate/atp-NAD kinase, domain 1"/>
    <property type="match status" value="1"/>
</dbReference>
<evidence type="ECO:0000259" key="1">
    <source>
        <dbReference type="PROSITE" id="PS50146"/>
    </source>
</evidence>